<gene>
    <name evidence="2" type="ORF">COLO4_29477</name>
</gene>
<protein>
    <submittedName>
        <fullName evidence="2">Uncharacterized protein</fullName>
    </submittedName>
</protein>
<dbReference type="Proteomes" id="UP000187203">
    <property type="component" value="Unassembled WGS sequence"/>
</dbReference>
<comment type="caution">
    <text evidence="2">The sequence shown here is derived from an EMBL/GenBank/DDBJ whole genome shotgun (WGS) entry which is preliminary data.</text>
</comment>
<accession>A0A1R3HEE0</accession>
<name>A0A1R3HEE0_9ROSI</name>
<organism evidence="2 3">
    <name type="scientific">Corchorus olitorius</name>
    <dbReference type="NCBI Taxonomy" id="93759"/>
    <lineage>
        <taxon>Eukaryota</taxon>
        <taxon>Viridiplantae</taxon>
        <taxon>Streptophyta</taxon>
        <taxon>Embryophyta</taxon>
        <taxon>Tracheophyta</taxon>
        <taxon>Spermatophyta</taxon>
        <taxon>Magnoliopsida</taxon>
        <taxon>eudicotyledons</taxon>
        <taxon>Gunneridae</taxon>
        <taxon>Pentapetalae</taxon>
        <taxon>rosids</taxon>
        <taxon>malvids</taxon>
        <taxon>Malvales</taxon>
        <taxon>Malvaceae</taxon>
        <taxon>Grewioideae</taxon>
        <taxon>Apeibeae</taxon>
        <taxon>Corchorus</taxon>
    </lineage>
</organism>
<sequence length="173" mass="17814">MGTSVAGCSPLGRSKMGPRDGNQALLAASSIGGSERIRRVPEQRGRLLDNLAFRGRQVARDLEENDKSCEIISKLPAKDVEQFSGNHGEVEESQGSEYRGLQNVLHGDVNAATVIVGSDVRPDVTVLEKGGLSPNIPGIGPSIGVANMDAAGASIGADALGSGIPRAKGASEV</sequence>
<reference evidence="3" key="1">
    <citation type="submission" date="2013-09" db="EMBL/GenBank/DDBJ databases">
        <title>Corchorus olitorius genome sequencing.</title>
        <authorList>
            <person name="Alam M."/>
            <person name="Haque M.S."/>
            <person name="Islam M.S."/>
            <person name="Emdad E.M."/>
            <person name="Islam M.M."/>
            <person name="Ahmed B."/>
            <person name="Halim A."/>
            <person name="Hossen Q.M.M."/>
            <person name="Hossain M.Z."/>
            <person name="Ahmed R."/>
            <person name="Khan M.M."/>
            <person name="Islam R."/>
            <person name="Rashid M.M."/>
            <person name="Khan S.A."/>
            <person name="Rahman M.S."/>
            <person name="Alam M."/>
            <person name="Yahiya A.S."/>
            <person name="Khan M.S."/>
            <person name="Azam M.S."/>
            <person name="Haque T."/>
            <person name="Lashkar M.Z.H."/>
            <person name="Akhand A.I."/>
            <person name="Morshed G."/>
            <person name="Roy S."/>
            <person name="Uddin K.S."/>
            <person name="Rabeya T."/>
            <person name="Hossain A.S."/>
            <person name="Chowdhury A."/>
            <person name="Snigdha A.R."/>
            <person name="Mortoza M.S."/>
            <person name="Matin S.A."/>
            <person name="Hoque S.M.E."/>
            <person name="Islam M.K."/>
            <person name="Roy D.K."/>
            <person name="Haider R."/>
            <person name="Moosa M.M."/>
            <person name="Elias S.M."/>
            <person name="Hasan A.M."/>
            <person name="Jahan S."/>
            <person name="Shafiuddin M."/>
            <person name="Mahmood N."/>
            <person name="Shommy N.S."/>
        </authorList>
    </citation>
    <scope>NUCLEOTIDE SEQUENCE [LARGE SCALE GENOMIC DNA]</scope>
    <source>
        <strain evidence="3">cv. O-4</strain>
    </source>
</reference>
<evidence type="ECO:0000313" key="2">
    <source>
        <dbReference type="EMBL" id="OMO68681.1"/>
    </source>
</evidence>
<dbReference type="AlphaFoldDB" id="A0A1R3HEE0"/>
<keyword evidence="3" id="KW-1185">Reference proteome</keyword>
<evidence type="ECO:0000313" key="3">
    <source>
        <dbReference type="Proteomes" id="UP000187203"/>
    </source>
</evidence>
<proteinExistence type="predicted"/>
<feature type="region of interest" description="Disordered" evidence="1">
    <location>
        <begin position="1"/>
        <end position="21"/>
    </location>
</feature>
<evidence type="ECO:0000256" key="1">
    <source>
        <dbReference type="SAM" id="MobiDB-lite"/>
    </source>
</evidence>
<dbReference type="EMBL" id="AWUE01020366">
    <property type="protein sequence ID" value="OMO68681.1"/>
    <property type="molecule type" value="Genomic_DNA"/>
</dbReference>